<evidence type="ECO:0000313" key="3">
    <source>
        <dbReference type="EMBL" id="KHJ82969.1"/>
    </source>
</evidence>
<accession>A0A0B1SDG2</accession>
<dbReference type="InterPro" id="IPR050753">
    <property type="entry name" value="Peptidase_M14_domain"/>
</dbReference>
<feature type="domain" description="Peptidase M14" evidence="2">
    <location>
        <begin position="13"/>
        <end position="60"/>
    </location>
</feature>
<dbReference type="SUPFAM" id="SSF53187">
    <property type="entry name" value="Zn-dependent exopeptidases"/>
    <property type="match status" value="1"/>
</dbReference>
<name>A0A0B1SDG2_OESDE</name>
<organism evidence="3 4">
    <name type="scientific">Oesophagostomum dentatum</name>
    <name type="common">Nodular worm</name>
    <dbReference type="NCBI Taxonomy" id="61180"/>
    <lineage>
        <taxon>Eukaryota</taxon>
        <taxon>Metazoa</taxon>
        <taxon>Ecdysozoa</taxon>
        <taxon>Nematoda</taxon>
        <taxon>Chromadorea</taxon>
        <taxon>Rhabditida</taxon>
        <taxon>Rhabditina</taxon>
        <taxon>Rhabditomorpha</taxon>
        <taxon>Strongyloidea</taxon>
        <taxon>Strongylidae</taxon>
        <taxon>Oesophagostomum</taxon>
    </lineage>
</organism>
<comment type="similarity">
    <text evidence="1">Belongs to the peptidase M14 family.</text>
</comment>
<dbReference type="EMBL" id="KN576068">
    <property type="protein sequence ID" value="KHJ82969.1"/>
    <property type="molecule type" value="Genomic_DNA"/>
</dbReference>
<protein>
    <recommendedName>
        <fullName evidence="2">Peptidase M14 domain-containing protein</fullName>
    </recommendedName>
</protein>
<dbReference type="AlphaFoldDB" id="A0A0B1SDG2"/>
<sequence length="73" mass="8041">MAKNDHPPCDGTTKDAFATQGGITNGAKWYSVSGGMQDFNYLATNAMELTLELGCEKWVLKENPELMAFYKSC</sequence>
<dbReference type="OrthoDB" id="10249045at2759"/>
<dbReference type="Gene3D" id="3.40.630.10">
    <property type="entry name" value="Zn peptidases"/>
    <property type="match status" value="1"/>
</dbReference>
<dbReference type="Proteomes" id="UP000053660">
    <property type="component" value="Unassembled WGS sequence"/>
</dbReference>
<evidence type="ECO:0000256" key="1">
    <source>
        <dbReference type="ARBA" id="ARBA00005988"/>
    </source>
</evidence>
<reference evidence="3 4" key="1">
    <citation type="submission" date="2014-03" db="EMBL/GenBank/DDBJ databases">
        <title>Draft genome of the hookworm Oesophagostomum dentatum.</title>
        <authorList>
            <person name="Mitreva M."/>
        </authorList>
    </citation>
    <scope>NUCLEOTIDE SEQUENCE [LARGE SCALE GENOMIC DNA]</scope>
    <source>
        <strain evidence="3 4">OD-Hann</strain>
    </source>
</reference>
<dbReference type="GO" id="GO:0016485">
    <property type="term" value="P:protein processing"/>
    <property type="evidence" value="ECO:0007669"/>
    <property type="project" value="TreeGrafter"/>
</dbReference>
<evidence type="ECO:0000313" key="4">
    <source>
        <dbReference type="Proteomes" id="UP000053660"/>
    </source>
</evidence>
<gene>
    <name evidence="3" type="ORF">OESDEN_17336</name>
</gene>
<keyword evidence="4" id="KW-1185">Reference proteome</keyword>
<dbReference type="GO" id="GO:0008270">
    <property type="term" value="F:zinc ion binding"/>
    <property type="evidence" value="ECO:0007669"/>
    <property type="project" value="InterPro"/>
</dbReference>
<dbReference type="Pfam" id="PF00246">
    <property type="entry name" value="Peptidase_M14"/>
    <property type="match status" value="1"/>
</dbReference>
<dbReference type="GO" id="GO:0004181">
    <property type="term" value="F:metallocarboxypeptidase activity"/>
    <property type="evidence" value="ECO:0007669"/>
    <property type="project" value="InterPro"/>
</dbReference>
<dbReference type="GO" id="GO:0006518">
    <property type="term" value="P:peptide metabolic process"/>
    <property type="evidence" value="ECO:0007669"/>
    <property type="project" value="TreeGrafter"/>
</dbReference>
<evidence type="ECO:0000259" key="2">
    <source>
        <dbReference type="Pfam" id="PF00246"/>
    </source>
</evidence>
<proteinExistence type="inferred from homology"/>
<dbReference type="PANTHER" id="PTHR11532">
    <property type="entry name" value="PROTEASE M14 CARBOXYPEPTIDASE"/>
    <property type="match status" value="1"/>
</dbReference>
<dbReference type="GO" id="GO:0005615">
    <property type="term" value="C:extracellular space"/>
    <property type="evidence" value="ECO:0007669"/>
    <property type="project" value="TreeGrafter"/>
</dbReference>
<dbReference type="InterPro" id="IPR000834">
    <property type="entry name" value="Peptidase_M14"/>
</dbReference>
<dbReference type="MEROPS" id="M14.033"/>
<dbReference type="PANTHER" id="PTHR11532:SF93">
    <property type="entry name" value="CARBOXYPEPTIDASE E"/>
    <property type="match status" value="1"/>
</dbReference>